<dbReference type="PROSITE" id="PS50178">
    <property type="entry name" value="ZF_FYVE"/>
    <property type="match status" value="1"/>
</dbReference>
<dbReference type="GO" id="GO:0008270">
    <property type="term" value="F:zinc ion binding"/>
    <property type="evidence" value="ECO:0007669"/>
    <property type="project" value="UniProtKB-KW"/>
</dbReference>
<dbReference type="InterPro" id="IPR051210">
    <property type="entry name" value="Ub_ligase/GEF_domain"/>
</dbReference>
<evidence type="ECO:0000256" key="3">
    <source>
        <dbReference type="ARBA" id="ARBA00022771"/>
    </source>
</evidence>
<feature type="repeat" description="RCC1" evidence="6">
    <location>
        <begin position="443"/>
        <end position="494"/>
    </location>
</feature>
<evidence type="ECO:0000256" key="5">
    <source>
        <dbReference type="PROSITE-ProRule" id="PRU00091"/>
    </source>
</evidence>
<keyword evidence="10" id="KW-1185">Reference proteome</keyword>
<dbReference type="InterPro" id="IPR058923">
    <property type="entry name" value="RCC1-like_dom"/>
</dbReference>
<sequence>MSARTKDAIEREAILSLKNAGHILECGTRGNPGFHSFRLSSDEKFLIWNTGQAEKNLAVSDFMNNNSSQSQSLGESRLPQLPKIIFHTIRDRIREKTSYLNKTKSTVIKPQTSITDAGSSKDVYMWGEKITLGENGNSVVLDTLLPVLLWEASEILDIRSISCGRNHTGVVTGQGEVFCWGQDNGGGLGHKISIDVPGPKIVESLKAVHVVTIECGGDRTCALTDFGELYGWGDSSYGAEVLDNRWKRNNWIPHKFSGALDGIYVERVACGDWHTAVVSSTGQLFTFGIGTFGVLGHGNSDDVPEPKEVESLKGLRVKCVACGPWHTAAIVKITQVDRFGRNLPGGKLFTWGDNEKGRLGHGNSGGDKRFLLPTCVTSLVDCDFTQVSCGYTMTIGLTVAGKVITVGSSENNCITAVEGCLVYKFIKKIAAGPHHAVCLTTEGEVYCWGKGANGRLGLGDIDDRNSPTLVQSLSDKSVEAIACGSKFTVAICSSDKLNSQRRQIQYSICKGCKLAFSFTRRCHSCYKCGFSFCNWCASKRPPDTILSTETIRRSKHFRVCDPCFAQLGGMDKKRIFASTLRLPRFTATTNDDPPQFTSDSSSQNPANKKIIIQSGGKEWHRLQAEVN</sequence>
<dbReference type="PROSITE" id="PS50012">
    <property type="entry name" value="RCC1_3"/>
    <property type="match status" value="6"/>
</dbReference>
<evidence type="ECO:0000256" key="2">
    <source>
        <dbReference type="ARBA" id="ARBA00022737"/>
    </source>
</evidence>
<gene>
    <name evidence="9" type="ORF">ZOSMA_70G00750</name>
</gene>
<dbReference type="Proteomes" id="UP000036987">
    <property type="component" value="Unassembled WGS sequence"/>
</dbReference>
<accession>A0A0K9NQM4</accession>
<dbReference type="Gene3D" id="2.130.10.30">
    <property type="entry name" value="Regulator of chromosome condensation 1/beta-lactamase-inhibitor protein II"/>
    <property type="match status" value="3"/>
</dbReference>
<dbReference type="SUPFAM" id="SSF50985">
    <property type="entry name" value="RCC1/BLIP-II"/>
    <property type="match status" value="1"/>
</dbReference>
<organism evidence="9 10">
    <name type="scientific">Zostera marina</name>
    <name type="common">Eelgrass</name>
    <dbReference type="NCBI Taxonomy" id="29655"/>
    <lineage>
        <taxon>Eukaryota</taxon>
        <taxon>Viridiplantae</taxon>
        <taxon>Streptophyta</taxon>
        <taxon>Embryophyta</taxon>
        <taxon>Tracheophyta</taxon>
        <taxon>Spermatophyta</taxon>
        <taxon>Magnoliopsida</taxon>
        <taxon>Liliopsida</taxon>
        <taxon>Zosteraceae</taxon>
        <taxon>Zostera</taxon>
    </lineage>
</organism>
<dbReference type="PROSITE" id="PS00626">
    <property type="entry name" value="RCC1_2"/>
    <property type="match status" value="3"/>
</dbReference>
<dbReference type="InterPro" id="IPR017455">
    <property type="entry name" value="Znf_FYVE-rel"/>
</dbReference>
<evidence type="ECO:0000256" key="7">
    <source>
        <dbReference type="SAM" id="MobiDB-lite"/>
    </source>
</evidence>
<feature type="repeat" description="RCC1" evidence="6">
    <location>
        <begin position="227"/>
        <end position="281"/>
    </location>
</feature>
<dbReference type="InterPro" id="IPR013083">
    <property type="entry name" value="Znf_RING/FYVE/PHD"/>
</dbReference>
<protein>
    <submittedName>
        <fullName evidence="9">Regulator of chromosome condensation (RCC1) family protein</fullName>
    </submittedName>
</protein>
<name>A0A0K9NQM4_ZOSMR</name>
<dbReference type="Pfam" id="PF25390">
    <property type="entry name" value="WD40_RLD"/>
    <property type="match status" value="1"/>
</dbReference>
<dbReference type="SUPFAM" id="SSF57903">
    <property type="entry name" value="FYVE/PHD zinc finger"/>
    <property type="match status" value="1"/>
</dbReference>
<dbReference type="OrthoDB" id="5981550at2759"/>
<dbReference type="PANTHER" id="PTHR22870">
    <property type="entry name" value="REGULATOR OF CHROMOSOME CONDENSATION"/>
    <property type="match status" value="1"/>
</dbReference>
<feature type="region of interest" description="Disordered" evidence="7">
    <location>
        <begin position="586"/>
        <end position="605"/>
    </location>
</feature>
<evidence type="ECO:0000313" key="9">
    <source>
        <dbReference type="EMBL" id="KMZ59061.1"/>
    </source>
</evidence>
<evidence type="ECO:0000256" key="4">
    <source>
        <dbReference type="ARBA" id="ARBA00022833"/>
    </source>
</evidence>
<feature type="repeat" description="RCC1" evidence="6">
    <location>
        <begin position="282"/>
        <end position="333"/>
    </location>
</feature>
<dbReference type="STRING" id="29655.A0A0K9NQM4"/>
<dbReference type="InterPro" id="IPR009091">
    <property type="entry name" value="RCC1/BLIP-II"/>
</dbReference>
<keyword evidence="2" id="KW-0677">Repeat</keyword>
<dbReference type="InterPro" id="IPR000408">
    <property type="entry name" value="Reg_chr_condens"/>
</dbReference>
<comment type="caution">
    <text evidence="9">The sequence shown here is derived from an EMBL/GenBank/DDBJ whole genome shotgun (WGS) entry which is preliminary data.</text>
</comment>
<dbReference type="Pfam" id="PF00415">
    <property type="entry name" value="RCC1"/>
    <property type="match status" value="1"/>
</dbReference>
<dbReference type="InterPro" id="IPR011011">
    <property type="entry name" value="Znf_FYVE_PHD"/>
</dbReference>
<keyword evidence="3 5" id="KW-0863">Zinc-finger</keyword>
<evidence type="ECO:0000256" key="6">
    <source>
        <dbReference type="PROSITE-ProRule" id="PRU00235"/>
    </source>
</evidence>
<feature type="repeat" description="RCC1" evidence="6">
    <location>
        <begin position="121"/>
        <end position="174"/>
    </location>
</feature>
<proteinExistence type="predicted"/>
<keyword evidence="1" id="KW-0479">Metal-binding</keyword>
<dbReference type="InterPro" id="IPR000306">
    <property type="entry name" value="Znf_FYVE"/>
</dbReference>
<dbReference type="Gene3D" id="3.30.40.10">
    <property type="entry name" value="Zinc/RING finger domain, C3HC4 (zinc finger)"/>
    <property type="match status" value="1"/>
</dbReference>
<keyword evidence="4" id="KW-0862">Zinc</keyword>
<dbReference type="EMBL" id="LFYR01001823">
    <property type="protein sequence ID" value="KMZ59061.1"/>
    <property type="molecule type" value="Genomic_DNA"/>
</dbReference>
<dbReference type="PANTHER" id="PTHR22870:SF350">
    <property type="entry name" value="F12P19.9 PROTEIN"/>
    <property type="match status" value="1"/>
</dbReference>
<dbReference type="Pfam" id="PF01363">
    <property type="entry name" value="FYVE"/>
    <property type="match status" value="1"/>
</dbReference>
<evidence type="ECO:0000256" key="1">
    <source>
        <dbReference type="ARBA" id="ARBA00022723"/>
    </source>
</evidence>
<evidence type="ECO:0000259" key="8">
    <source>
        <dbReference type="PROSITE" id="PS50178"/>
    </source>
</evidence>
<reference evidence="10" key="1">
    <citation type="journal article" date="2016" name="Nature">
        <title>The genome of the seagrass Zostera marina reveals angiosperm adaptation to the sea.</title>
        <authorList>
            <person name="Olsen J.L."/>
            <person name="Rouze P."/>
            <person name="Verhelst B."/>
            <person name="Lin Y.-C."/>
            <person name="Bayer T."/>
            <person name="Collen J."/>
            <person name="Dattolo E."/>
            <person name="De Paoli E."/>
            <person name="Dittami S."/>
            <person name="Maumus F."/>
            <person name="Michel G."/>
            <person name="Kersting A."/>
            <person name="Lauritano C."/>
            <person name="Lohaus R."/>
            <person name="Toepel M."/>
            <person name="Tonon T."/>
            <person name="Vanneste K."/>
            <person name="Amirebrahimi M."/>
            <person name="Brakel J."/>
            <person name="Bostroem C."/>
            <person name="Chovatia M."/>
            <person name="Grimwood J."/>
            <person name="Jenkins J.W."/>
            <person name="Jueterbock A."/>
            <person name="Mraz A."/>
            <person name="Stam W.T."/>
            <person name="Tice H."/>
            <person name="Bornberg-Bauer E."/>
            <person name="Green P.J."/>
            <person name="Pearson G.A."/>
            <person name="Procaccini G."/>
            <person name="Duarte C.M."/>
            <person name="Schmutz J."/>
            <person name="Reusch T.B.H."/>
            <person name="Van de Peer Y."/>
        </authorList>
    </citation>
    <scope>NUCLEOTIDE SEQUENCE [LARGE SCALE GENOMIC DNA]</scope>
    <source>
        <strain evidence="10">cv. Finnish</strain>
    </source>
</reference>
<dbReference type="AlphaFoldDB" id="A0A0K9NQM4"/>
<feature type="domain" description="FYVE-type" evidence="8">
    <location>
        <begin position="503"/>
        <end position="568"/>
    </location>
</feature>
<feature type="repeat" description="RCC1" evidence="6">
    <location>
        <begin position="175"/>
        <end position="226"/>
    </location>
</feature>
<dbReference type="PRINTS" id="PR00633">
    <property type="entry name" value="RCCNDNSATION"/>
</dbReference>
<evidence type="ECO:0000313" key="10">
    <source>
        <dbReference type="Proteomes" id="UP000036987"/>
    </source>
</evidence>
<feature type="repeat" description="RCC1" evidence="6">
    <location>
        <begin position="346"/>
        <end position="400"/>
    </location>
</feature>
<dbReference type="SMART" id="SM00064">
    <property type="entry name" value="FYVE"/>
    <property type="match status" value="1"/>
</dbReference>